<organism evidence="1 2">
    <name type="scientific">Tilletiaria anomala (strain ATCC 24038 / CBS 436.72 / UBC 951)</name>
    <dbReference type="NCBI Taxonomy" id="1037660"/>
    <lineage>
        <taxon>Eukaryota</taxon>
        <taxon>Fungi</taxon>
        <taxon>Dikarya</taxon>
        <taxon>Basidiomycota</taxon>
        <taxon>Ustilaginomycotina</taxon>
        <taxon>Exobasidiomycetes</taxon>
        <taxon>Georgefischeriales</taxon>
        <taxon>Tilletiariaceae</taxon>
        <taxon>Tilletiaria</taxon>
    </lineage>
</organism>
<protein>
    <recommendedName>
        <fullName evidence="3">Reverse transcriptase domain-containing protein</fullName>
    </recommendedName>
</protein>
<dbReference type="RefSeq" id="XP_013241048.1">
    <property type="nucleotide sequence ID" value="XM_013385594.1"/>
</dbReference>
<proteinExistence type="predicted"/>
<dbReference type="InterPro" id="IPR043128">
    <property type="entry name" value="Rev_trsase/Diguanyl_cyclase"/>
</dbReference>
<dbReference type="SUPFAM" id="SSF56672">
    <property type="entry name" value="DNA/RNA polymerases"/>
    <property type="match status" value="1"/>
</dbReference>
<dbReference type="AlphaFoldDB" id="A0A066VL24"/>
<dbReference type="InParanoid" id="A0A066VL24"/>
<name>A0A066VL24_TILAU</name>
<dbReference type="Proteomes" id="UP000027361">
    <property type="component" value="Unassembled WGS sequence"/>
</dbReference>
<reference evidence="1 2" key="1">
    <citation type="submission" date="2014-05" db="EMBL/GenBank/DDBJ databases">
        <title>Draft genome sequence of a rare smut relative, Tilletiaria anomala UBC 951.</title>
        <authorList>
            <consortium name="DOE Joint Genome Institute"/>
            <person name="Toome M."/>
            <person name="Kuo A."/>
            <person name="Henrissat B."/>
            <person name="Lipzen A."/>
            <person name="Tritt A."/>
            <person name="Yoshinaga Y."/>
            <person name="Zane M."/>
            <person name="Barry K."/>
            <person name="Grigoriev I.V."/>
            <person name="Spatafora J.W."/>
            <person name="Aimea M.C."/>
        </authorList>
    </citation>
    <scope>NUCLEOTIDE SEQUENCE [LARGE SCALE GENOMIC DNA]</scope>
    <source>
        <strain evidence="1 2">UBC 951</strain>
    </source>
</reference>
<gene>
    <name evidence="1" type="ORF">K437DRAFT_227980</name>
</gene>
<keyword evidence="2" id="KW-1185">Reference proteome</keyword>
<sequence>WAVMPMGLTNSPTTFQGMVNCILGAMIDRTCRVYLDGMPSSRRRRRNTKSTSRTFWPGYVCTGWSLGKSGSCSANSFTSLR</sequence>
<dbReference type="HOGENOM" id="CLU_2580501_0_0_1"/>
<comment type="caution">
    <text evidence="1">The sequence shown here is derived from an EMBL/GenBank/DDBJ whole genome shotgun (WGS) entry which is preliminary data.</text>
</comment>
<dbReference type="Gene3D" id="3.30.70.270">
    <property type="match status" value="1"/>
</dbReference>
<dbReference type="OrthoDB" id="1750432at2759"/>
<dbReference type="InterPro" id="IPR043502">
    <property type="entry name" value="DNA/RNA_pol_sf"/>
</dbReference>
<evidence type="ECO:0000313" key="1">
    <source>
        <dbReference type="EMBL" id="KDN39459.1"/>
    </source>
</evidence>
<evidence type="ECO:0008006" key="3">
    <source>
        <dbReference type="Google" id="ProtNLM"/>
    </source>
</evidence>
<dbReference type="GeneID" id="25262650"/>
<dbReference type="EMBL" id="JMSN01000104">
    <property type="protein sequence ID" value="KDN39459.1"/>
    <property type="molecule type" value="Genomic_DNA"/>
</dbReference>
<feature type="non-terminal residue" evidence="1">
    <location>
        <position position="1"/>
    </location>
</feature>
<evidence type="ECO:0000313" key="2">
    <source>
        <dbReference type="Proteomes" id="UP000027361"/>
    </source>
</evidence>
<accession>A0A066VL24</accession>